<evidence type="ECO:0000313" key="4">
    <source>
        <dbReference type="Proteomes" id="UP000092668"/>
    </source>
</evidence>
<evidence type="ECO:0000313" key="3">
    <source>
        <dbReference type="EMBL" id="OBY32223.1"/>
    </source>
</evidence>
<organism evidence="3 4">
    <name type="scientific">Mycolicibacter kumamotonensis</name>
    <dbReference type="NCBI Taxonomy" id="354243"/>
    <lineage>
        <taxon>Bacteria</taxon>
        <taxon>Bacillati</taxon>
        <taxon>Actinomycetota</taxon>
        <taxon>Actinomycetes</taxon>
        <taxon>Mycobacteriales</taxon>
        <taxon>Mycobacteriaceae</taxon>
        <taxon>Mycolicibacter</taxon>
    </lineage>
</organism>
<sequence>MKILAAPLGALVMMIGLSAPAQADPPDIDSDFLAALQAAGITYNRADQAIVTAKMVCRFIAEGKPSPQVLDGLKERNPGLTTEHGTMFVGIAARSYCPDQLVQNGAGGAP</sequence>
<protein>
    <recommendedName>
        <fullName evidence="2">DUF732 domain-containing protein</fullName>
    </recommendedName>
</protein>
<name>A0A1B8SHM7_9MYCO</name>
<proteinExistence type="predicted"/>
<evidence type="ECO:0000256" key="1">
    <source>
        <dbReference type="SAM" id="SignalP"/>
    </source>
</evidence>
<dbReference type="OrthoDB" id="4382032at2"/>
<gene>
    <name evidence="3" type="ORF">ACT18_08375</name>
</gene>
<feature type="chain" id="PRO_5008614125" description="DUF732 domain-containing protein" evidence="1">
    <location>
        <begin position="24"/>
        <end position="110"/>
    </location>
</feature>
<evidence type="ECO:0000259" key="2">
    <source>
        <dbReference type="Pfam" id="PF05305"/>
    </source>
</evidence>
<feature type="signal peptide" evidence="1">
    <location>
        <begin position="1"/>
        <end position="23"/>
    </location>
</feature>
<dbReference type="RefSeq" id="WP_065287812.1">
    <property type="nucleotide sequence ID" value="NZ_LFOE01000008.1"/>
</dbReference>
<comment type="caution">
    <text evidence="3">The sequence shown here is derived from an EMBL/GenBank/DDBJ whole genome shotgun (WGS) entry which is preliminary data.</text>
</comment>
<dbReference type="AlphaFoldDB" id="A0A1B8SHM7"/>
<dbReference type="Pfam" id="PF05305">
    <property type="entry name" value="DUF732"/>
    <property type="match status" value="1"/>
</dbReference>
<feature type="domain" description="DUF732" evidence="2">
    <location>
        <begin position="29"/>
        <end position="99"/>
    </location>
</feature>
<dbReference type="PATRIC" id="fig|354243.3.peg.1747"/>
<dbReference type="Proteomes" id="UP000092668">
    <property type="component" value="Unassembled WGS sequence"/>
</dbReference>
<keyword evidence="4" id="KW-1185">Reference proteome</keyword>
<dbReference type="STRING" id="354243.BST28_06970"/>
<accession>A0A1B8SHM7</accession>
<dbReference type="EMBL" id="LFOE01000008">
    <property type="protein sequence ID" value="OBY32223.1"/>
    <property type="molecule type" value="Genomic_DNA"/>
</dbReference>
<reference evidence="3 4" key="1">
    <citation type="submission" date="2015-06" db="EMBL/GenBank/DDBJ databases">
        <title>Genome sequence of Mycobacterium kumamotonense strain Roo.</title>
        <authorList>
            <person name="Greninger A.L."/>
            <person name="Cunningham G."/>
            <person name="Miller S."/>
        </authorList>
    </citation>
    <scope>NUCLEOTIDE SEQUENCE [LARGE SCALE GENOMIC DNA]</scope>
    <source>
        <strain evidence="3 4">Roo</strain>
    </source>
</reference>
<dbReference type="InterPro" id="IPR007969">
    <property type="entry name" value="DUF732"/>
</dbReference>
<keyword evidence="1" id="KW-0732">Signal</keyword>